<gene>
    <name evidence="1" type="ORF">O0236_002235</name>
</gene>
<accession>A0ACD5DFI4</accession>
<keyword evidence="2" id="KW-1185">Reference proteome</keyword>
<organism evidence="1 2">
    <name type="scientific">Lentilactobacillus terminaliae</name>
    <dbReference type="NCBI Taxonomy" id="3003483"/>
    <lineage>
        <taxon>Bacteria</taxon>
        <taxon>Bacillati</taxon>
        <taxon>Bacillota</taxon>
        <taxon>Bacilli</taxon>
        <taxon>Lactobacillales</taxon>
        <taxon>Lactobacillaceae</taxon>
        <taxon>Lentilactobacillus</taxon>
    </lineage>
</organism>
<sequence>MNSNISQQSSFIVNASFGIDEDKLFVPGTLEFDSTNLYISSNSKDLRQIIETGKLIYGIGTLISHDKNNQEFITPVYLTLDGFASVINNNALTHIGGSFYEKDEVISCFIGDFFVNEHTEFEDILINLTNLSNWLSGSLNNPEYLIPDINKDFATINTPETNDILASSNKNEKLRLIRHNFYYNSQNSVTAVTSSIGVTNNIELKDVKSSLPNFLLLNQQVKNWYNLLTGTSESIYKITGTVTITDSSDNSSRIEVQLFKSNSPKTNLNDFSFITTWSQRTSDWYQNCINSLYTWKESYDQLMPINNSIRPDFLGDTDQQLQAECVSLEMIFDTFCDVEYRKKEGLSKDDDIYYVNKIKYILTTKINQNILKESLLKYNNNITVNDFSKKIKKTRNTLSHSSSMVNNIPLEERMRLQTLLKIIIRDWLLSKISIKRKYIDAEYEVTKPFNFSITKTW</sequence>
<proteinExistence type="predicted"/>
<evidence type="ECO:0000313" key="1">
    <source>
        <dbReference type="EMBL" id="XFD40154.1"/>
    </source>
</evidence>
<dbReference type="EMBL" id="CP168151">
    <property type="protein sequence ID" value="XFD40154.1"/>
    <property type="molecule type" value="Genomic_DNA"/>
</dbReference>
<name>A0ACD5DFI4_9LACO</name>
<reference evidence="1" key="1">
    <citation type="submission" date="2024-08" db="EMBL/GenBank/DDBJ databases">
        <title>Lentilactobacillus sp. nov., isolated from tree bark.</title>
        <authorList>
            <person name="Phuengjayaem S."/>
            <person name="Tanasupawat S."/>
        </authorList>
    </citation>
    <scope>NUCLEOTIDE SEQUENCE</scope>
    <source>
        <strain evidence="1">SPB1-3</strain>
    </source>
</reference>
<evidence type="ECO:0000313" key="2">
    <source>
        <dbReference type="Proteomes" id="UP001149860"/>
    </source>
</evidence>
<dbReference type="Proteomes" id="UP001149860">
    <property type="component" value="Chromosome"/>
</dbReference>
<protein>
    <submittedName>
        <fullName evidence="1">HEPN domain-containing protein</fullName>
    </submittedName>
</protein>